<feature type="repeat" description="TPR" evidence="1">
    <location>
        <begin position="289"/>
        <end position="322"/>
    </location>
</feature>
<name>C6E4A2_GEOSM</name>
<dbReference type="OrthoDB" id="5398879at2"/>
<organism evidence="3">
    <name type="scientific">Geobacter sp. (strain M21)</name>
    <dbReference type="NCBI Taxonomy" id="443144"/>
    <lineage>
        <taxon>Bacteria</taxon>
        <taxon>Pseudomonadati</taxon>
        <taxon>Thermodesulfobacteriota</taxon>
        <taxon>Desulfuromonadia</taxon>
        <taxon>Geobacterales</taxon>
        <taxon>Geobacteraceae</taxon>
        <taxon>Geobacter</taxon>
    </lineage>
</organism>
<dbReference type="SUPFAM" id="SSF48452">
    <property type="entry name" value="TPR-like"/>
    <property type="match status" value="1"/>
</dbReference>
<sequence>MEWQLHLKAAESALANARVPSSQELVTLIKRVNPTCLQLPEHDREYGYSIKNRLQNLLLETYGEIFHLAPHPYNPDIILIKHNALPSVDACHADVKALSLKALDTVGSIAPATAAPSARRVTKAAKSSKPTTGGSPKETLRNAELLLEKYEYPQAEELLAAIRIADVRELPTLVKAARMLVEEMGAYPRAIELLLAQPRQVLKDKVVRELLAMTYYGNGLIAEARALFEAAHPGDLEKSSLYAYADLSFKDGNISQAYHLLKLSDEKEGFVTSHASLRKEIEAAMLKEAEPYLRRAEAAFAAADLAQAEDLLQQAISLYPNFKKARELAGEVEAQKDAAQAERLWEQFGSCAAGTDRLDLLAQLLELDKDRAGEIRDLMARERNLQKQGAVEDRLSTLRTLAAQQCWEECFENLIWFAREGEEADHRRACDVSPYFSVFYQNKKLRRLESRDAMEQWLKFVRLKRQMEQGQTEDCLDLLQDLKPYFHSYPSFRKEYEQVLELESAKASEEAQQLLTRLQELERSEGETDALAKAKRLVAQMQKPLALLPADERSDFKQDAKFVLDRLENETECDDSILDYREALILGNAVKAAKLREQFEELGMEQLVKWVDDEVAQKFALSAEPISMTVSPDLAVDLATEFAPYGLTRMCFSKHHIMFREDDETIILLNMRRMTATRYRSPNFKDLAVMDILPDRDVFLFVNIETKNNVWRATLSDIECGFTALFEVNQHFSYQEGAGFEGLFMSSNKDNCYYAVISEGCNFRVIKQSLDLVSSTVSTYEAAGLPQQSLRLSYHPDKLVIGTENSTVVLESNLTPPRGCSRVGSNLSLDAIAIDTGKNHIYAHGDGIVNVLNTRLRAVKQYLNASSAGHMEFPTVSTVCPEKDLVVIRIEDRNLFYNMRTNQFSQKFMSSRFLYTETPARCYYWEFADDRLSLKIKDITDELNTLLEWEVFLPAGEDENAGIDFVRKLEDPDYFSIVKRAPQQKPAEVSSEDQPVQ</sequence>
<dbReference type="PROSITE" id="PS50005">
    <property type="entry name" value="TPR"/>
    <property type="match status" value="1"/>
</dbReference>
<dbReference type="InterPro" id="IPR019734">
    <property type="entry name" value="TPR_rpt"/>
</dbReference>
<evidence type="ECO:0000256" key="1">
    <source>
        <dbReference type="PROSITE-ProRule" id="PRU00339"/>
    </source>
</evidence>
<evidence type="ECO:0000313" key="3">
    <source>
        <dbReference type="EMBL" id="ACT17400.1"/>
    </source>
</evidence>
<dbReference type="Gene3D" id="1.25.40.10">
    <property type="entry name" value="Tetratricopeptide repeat domain"/>
    <property type="match status" value="1"/>
</dbReference>
<dbReference type="KEGG" id="gem:GM21_1340"/>
<proteinExistence type="predicted"/>
<gene>
    <name evidence="3" type="ordered locus">GM21_1340</name>
</gene>
<feature type="region of interest" description="Disordered" evidence="2">
    <location>
        <begin position="119"/>
        <end position="138"/>
    </location>
</feature>
<dbReference type="InterPro" id="IPR011990">
    <property type="entry name" value="TPR-like_helical_dom_sf"/>
</dbReference>
<dbReference type="AlphaFoldDB" id="C6E4A2"/>
<dbReference type="HOGENOM" id="CLU_300309_0_0_7"/>
<protein>
    <submittedName>
        <fullName evidence="3">Tetratricopeptide TPR_2 repeat protein</fullName>
    </submittedName>
</protein>
<reference evidence="3" key="1">
    <citation type="submission" date="2009-07" db="EMBL/GenBank/DDBJ databases">
        <title>Complete sequence of Geobacter sp. M21.</title>
        <authorList>
            <consortium name="US DOE Joint Genome Institute"/>
            <person name="Lucas S."/>
            <person name="Copeland A."/>
            <person name="Lapidus A."/>
            <person name="Glavina del Rio T."/>
            <person name="Dalin E."/>
            <person name="Tice H."/>
            <person name="Bruce D."/>
            <person name="Goodwin L."/>
            <person name="Pitluck S."/>
            <person name="Saunders E."/>
            <person name="Brettin T."/>
            <person name="Detter J.C."/>
            <person name="Han C."/>
            <person name="Larimer F."/>
            <person name="Land M."/>
            <person name="Hauser L."/>
            <person name="Kyrpides N."/>
            <person name="Ovchinnikova G."/>
            <person name="Lovley D."/>
        </authorList>
    </citation>
    <scope>NUCLEOTIDE SEQUENCE [LARGE SCALE GENOMIC DNA]</scope>
    <source>
        <strain evidence="3">M21</strain>
    </source>
</reference>
<keyword evidence="1" id="KW-0802">TPR repeat</keyword>
<dbReference type="EMBL" id="CP001661">
    <property type="protein sequence ID" value="ACT17400.1"/>
    <property type="molecule type" value="Genomic_DNA"/>
</dbReference>
<evidence type="ECO:0000256" key="2">
    <source>
        <dbReference type="SAM" id="MobiDB-lite"/>
    </source>
</evidence>
<accession>C6E4A2</accession>